<dbReference type="RefSeq" id="WP_184700988.1">
    <property type="nucleotide sequence ID" value="NZ_JACHBG010000001.1"/>
</dbReference>
<comment type="caution">
    <text evidence="2">The sequence shown here is derived from an EMBL/GenBank/DDBJ whole genome shotgun (WGS) entry which is preliminary data.</text>
</comment>
<dbReference type="AlphaFoldDB" id="A0A7X0M9S0"/>
<evidence type="ECO:0000313" key="3">
    <source>
        <dbReference type="Proteomes" id="UP000565576"/>
    </source>
</evidence>
<reference evidence="2 3" key="1">
    <citation type="submission" date="2020-08" db="EMBL/GenBank/DDBJ databases">
        <title>Genomic Encyclopedia of Type Strains, Phase IV (KMG-V): Genome sequencing to study the core and pangenomes of soil and plant-associated prokaryotes.</title>
        <authorList>
            <person name="Whitman W."/>
        </authorList>
    </citation>
    <scope>NUCLEOTIDE SEQUENCE [LARGE SCALE GENOMIC DNA]</scope>
    <source>
        <strain evidence="2 3">SEMIA 4060</strain>
    </source>
</reference>
<name>A0A7X0M9S0_9HYPH</name>
<dbReference type="SUPFAM" id="SSF55729">
    <property type="entry name" value="Acyl-CoA N-acyltransferases (Nat)"/>
    <property type="match status" value="1"/>
</dbReference>
<dbReference type="GO" id="GO:0016747">
    <property type="term" value="F:acyltransferase activity, transferring groups other than amino-acyl groups"/>
    <property type="evidence" value="ECO:0007669"/>
    <property type="project" value="InterPro"/>
</dbReference>
<dbReference type="InterPro" id="IPR016181">
    <property type="entry name" value="Acyl_CoA_acyltransferase"/>
</dbReference>
<sequence length="145" mass="16527">MIYRHIESADDIGASFPVMRELRPHIEDANFYRDRVRRQQQDGYRLLGVWQDGELAGLAGYRHVENLIYGRFTYIDDLVVRKSSQRSRLGEGLIEQVRTLAKADGRTMLVLDTGLANSLAQRFYFRNGLLARGLHFGQLLEGAGA</sequence>
<evidence type="ECO:0000259" key="1">
    <source>
        <dbReference type="PROSITE" id="PS51186"/>
    </source>
</evidence>
<accession>A0A7X0M9S0</accession>
<organism evidence="2 3">
    <name type="scientific">Rhizobium lusitanum</name>
    <dbReference type="NCBI Taxonomy" id="293958"/>
    <lineage>
        <taxon>Bacteria</taxon>
        <taxon>Pseudomonadati</taxon>
        <taxon>Pseudomonadota</taxon>
        <taxon>Alphaproteobacteria</taxon>
        <taxon>Hyphomicrobiales</taxon>
        <taxon>Rhizobiaceae</taxon>
        <taxon>Rhizobium/Agrobacterium group</taxon>
        <taxon>Rhizobium</taxon>
    </lineage>
</organism>
<dbReference type="Pfam" id="PF00583">
    <property type="entry name" value="Acetyltransf_1"/>
    <property type="match status" value="1"/>
</dbReference>
<dbReference type="Proteomes" id="UP000565576">
    <property type="component" value="Unassembled WGS sequence"/>
</dbReference>
<proteinExistence type="predicted"/>
<dbReference type="EMBL" id="JACHBG010000001">
    <property type="protein sequence ID" value="MBB6482992.1"/>
    <property type="molecule type" value="Genomic_DNA"/>
</dbReference>
<keyword evidence="2" id="KW-0808">Transferase</keyword>
<dbReference type="CDD" id="cd04301">
    <property type="entry name" value="NAT_SF"/>
    <property type="match status" value="1"/>
</dbReference>
<evidence type="ECO:0000313" key="2">
    <source>
        <dbReference type="EMBL" id="MBB6482992.1"/>
    </source>
</evidence>
<feature type="domain" description="N-acetyltransferase" evidence="1">
    <location>
        <begin position="1"/>
        <end position="145"/>
    </location>
</feature>
<protein>
    <submittedName>
        <fullName evidence="2">GNAT superfamily N-acetyltransferase</fullName>
    </submittedName>
</protein>
<dbReference type="PROSITE" id="PS51186">
    <property type="entry name" value="GNAT"/>
    <property type="match status" value="1"/>
</dbReference>
<dbReference type="Gene3D" id="3.40.630.30">
    <property type="match status" value="1"/>
</dbReference>
<dbReference type="InterPro" id="IPR000182">
    <property type="entry name" value="GNAT_dom"/>
</dbReference>
<gene>
    <name evidence="2" type="ORF">GGD46_000235</name>
</gene>